<comment type="caution">
    <text evidence="3">The sequence shown here is derived from an EMBL/GenBank/DDBJ whole genome shotgun (WGS) entry which is preliminary data.</text>
</comment>
<evidence type="ECO:0000256" key="1">
    <source>
        <dbReference type="SAM" id="Phobius"/>
    </source>
</evidence>
<feature type="transmembrane region" description="Helical" evidence="1">
    <location>
        <begin position="6"/>
        <end position="24"/>
    </location>
</feature>
<dbReference type="SUPFAM" id="SSF57783">
    <property type="entry name" value="Zinc beta-ribbon"/>
    <property type="match status" value="1"/>
</dbReference>
<organism evidence="3 4">
    <name type="scientific">Mobilitalea sibirica</name>
    <dbReference type="NCBI Taxonomy" id="1462919"/>
    <lineage>
        <taxon>Bacteria</taxon>
        <taxon>Bacillati</taxon>
        <taxon>Bacillota</taxon>
        <taxon>Clostridia</taxon>
        <taxon>Lachnospirales</taxon>
        <taxon>Lachnospiraceae</taxon>
        <taxon>Mobilitalea</taxon>
    </lineage>
</organism>
<name>A0A8J7H0A9_9FIRM</name>
<dbReference type="EMBL" id="JAEAGR010000001">
    <property type="protein sequence ID" value="MBH1939464.1"/>
    <property type="molecule type" value="Genomic_DNA"/>
</dbReference>
<keyword evidence="1" id="KW-1133">Transmembrane helix</keyword>
<dbReference type="InterPro" id="IPR013498">
    <property type="entry name" value="Topo_IA_Znf"/>
</dbReference>
<sequence length="248" mass="28390">MGDYIGYLYLLAAAVLGILIRILTPKVKGWFGETLVAKLLSGLPENEYKVLNNIMLETDYGTTQIDHIIVSIYGIFVIETKNYKGWITGNEFADQWTKNMYGKKYNFRNPLKQNYAHVKALEALLNLKEDIFIPIVAFSWNTDIKVRTSTPVVYINQLKKIVLSYHQEKLNINDIQDIANRIISANVDSKDNRKEHISSIRKKVSDAETKISNKICPRCGGELVKRKGKYGSFTGCSNYPKCKYMLYN</sequence>
<dbReference type="GO" id="GO:0005694">
    <property type="term" value="C:chromosome"/>
    <property type="evidence" value="ECO:0007669"/>
    <property type="project" value="InterPro"/>
</dbReference>
<dbReference type="GO" id="GO:0003916">
    <property type="term" value="F:DNA topoisomerase activity"/>
    <property type="evidence" value="ECO:0007669"/>
    <property type="project" value="InterPro"/>
</dbReference>
<dbReference type="RefSeq" id="WP_197659854.1">
    <property type="nucleotide sequence ID" value="NZ_JAEAGR010000001.1"/>
</dbReference>
<proteinExistence type="predicted"/>
<keyword evidence="4" id="KW-1185">Reference proteome</keyword>
<keyword evidence="1" id="KW-0812">Transmembrane</keyword>
<keyword evidence="1" id="KW-0472">Membrane</keyword>
<dbReference type="Gene3D" id="3.30.65.10">
    <property type="entry name" value="Bacterial Topoisomerase I, domain 1"/>
    <property type="match status" value="1"/>
</dbReference>
<evidence type="ECO:0000313" key="3">
    <source>
        <dbReference type="EMBL" id="MBH1939464.1"/>
    </source>
</evidence>
<feature type="domain" description="NERD" evidence="2">
    <location>
        <begin position="28"/>
        <end position="144"/>
    </location>
</feature>
<protein>
    <submittedName>
        <fullName evidence="3">NERD domain-containing protein</fullName>
    </submittedName>
</protein>
<dbReference type="Pfam" id="PF01396">
    <property type="entry name" value="Zn_ribbon_Top1"/>
    <property type="match status" value="1"/>
</dbReference>
<reference evidence="3" key="1">
    <citation type="submission" date="2020-12" db="EMBL/GenBank/DDBJ databases">
        <title>M. sibirica DSM 26468T genome.</title>
        <authorList>
            <person name="Thieme N."/>
            <person name="Rettenmaier R."/>
            <person name="Zverlov V."/>
            <person name="Liebl W."/>
        </authorList>
    </citation>
    <scope>NUCLEOTIDE SEQUENCE</scope>
    <source>
        <strain evidence="3">DSM 26468</strain>
    </source>
</reference>
<gene>
    <name evidence="3" type="ORF">I5677_00990</name>
</gene>
<evidence type="ECO:0000313" key="4">
    <source>
        <dbReference type="Proteomes" id="UP000623269"/>
    </source>
</evidence>
<dbReference type="AlphaFoldDB" id="A0A8J7H0A9"/>
<dbReference type="Pfam" id="PF08378">
    <property type="entry name" value="NERD"/>
    <property type="match status" value="1"/>
</dbReference>
<dbReference type="GO" id="GO:0003677">
    <property type="term" value="F:DNA binding"/>
    <property type="evidence" value="ECO:0007669"/>
    <property type="project" value="InterPro"/>
</dbReference>
<dbReference type="GO" id="GO:0006265">
    <property type="term" value="P:DNA topological change"/>
    <property type="evidence" value="ECO:0007669"/>
    <property type="project" value="InterPro"/>
</dbReference>
<dbReference type="Proteomes" id="UP000623269">
    <property type="component" value="Unassembled WGS sequence"/>
</dbReference>
<dbReference type="InterPro" id="IPR011528">
    <property type="entry name" value="NERD"/>
</dbReference>
<dbReference type="PROSITE" id="PS50965">
    <property type="entry name" value="NERD"/>
    <property type="match status" value="1"/>
</dbReference>
<accession>A0A8J7H0A9</accession>
<evidence type="ECO:0000259" key="2">
    <source>
        <dbReference type="PROSITE" id="PS50965"/>
    </source>
</evidence>